<evidence type="ECO:0000259" key="1">
    <source>
        <dbReference type="PROSITE" id="PS50943"/>
    </source>
</evidence>
<comment type="caution">
    <text evidence="2">The sequence shown here is derived from an EMBL/GenBank/DDBJ whole genome shotgun (WGS) entry which is preliminary data.</text>
</comment>
<dbReference type="Gene3D" id="1.10.260.40">
    <property type="entry name" value="lambda repressor-like DNA-binding domains"/>
    <property type="match status" value="1"/>
</dbReference>
<dbReference type="AlphaFoldDB" id="A0A0F9MWD1"/>
<feature type="domain" description="HTH cro/C1-type" evidence="1">
    <location>
        <begin position="26"/>
        <end position="81"/>
    </location>
</feature>
<name>A0A0F9MWD1_9ZZZZ</name>
<protein>
    <recommendedName>
        <fullName evidence="1">HTH cro/C1-type domain-containing protein</fullName>
    </recommendedName>
</protein>
<dbReference type="InterPro" id="IPR010982">
    <property type="entry name" value="Lambda_DNA-bd_dom_sf"/>
</dbReference>
<dbReference type="SUPFAM" id="SSF47413">
    <property type="entry name" value="lambda repressor-like DNA-binding domains"/>
    <property type="match status" value="1"/>
</dbReference>
<dbReference type="PROSITE" id="PS50943">
    <property type="entry name" value="HTH_CROC1"/>
    <property type="match status" value="1"/>
</dbReference>
<organism evidence="2">
    <name type="scientific">marine sediment metagenome</name>
    <dbReference type="NCBI Taxonomy" id="412755"/>
    <lineage>
        <taxon>unclassified sequences</taxon>
        <taxon>metagenomes</taxon>
        <taxon>ecological metagenomes</taxon>
    </lineage>
</organism>
<dbReference type="Pfam" id="PF01381">
    <property type="entry name" value="HTH_3"/>
    <property type="match status" value="1"/>
</dbReference>
<accession>A0A0F9MWD1</accession>
<dbReference type="CDD" id="cd00093">
    <property type="entry name" value="HTH_XRE"/>
    <property type="match status" value="1"/>
</dbReference>
<reference evidence="2" key="1">
    <citation type="journal article" date="2015" name="Nature">
        <title>Complex archaea that bridge the gap between prokaryotes and eukaryotes.</title>
        <authorList>
            <person name="Spang A."/>
            <person name="Saw J.H."/>
            <person name="Jorgensen S.L."/>
            <person name="Zaremba-Niedzwiedzka K."/>
            <person name="Martijn J."/>
            <person name="Lind A.E."/>
            <person name="van Eijk R."/>
            <person name="Schleper C."/>
            <person name="Guy L."/>
            <person name="Ettema T.J."/>
        </authorList>
    </citation>
    <scope>NUCLEOTIDE SEQUENCE</scope>
</reference>
<dbReference type="EMBL" id="LAZR01008104">
    <property type="protein sequence ID" value="KKM80950.1"/>
    <property type="molecule type" value="Genomic_DNA"/>
</dbReference>
<sequence length="81" mass="8992">MTKEKTIPWCKAFREYDDKTTPGIILRGARGKEGLTQIELSRKIGIPKSHISEMENGQRPIGKDTAKSLGTALNIGHLVFL</sequence>
<dbReference type="GO" id="GO:0003677">
    <property type="term" value="F:DNA binding"/>
    <property type="evidence" value="ECO:0007669"/>
    <property type="project" value="InterPro"/>
</dbReference>
<dbReference type="InterPro" id="IPR001387">
    <property type="entry name" value="Cro/C1-type_HTH"/>
</dbReference>
<dbReference type="SMART" id="SM00530">
    <property type="entry name" value="HTH_XRE"/>
    <property type="match status" value="1"/>
</dbReference>
<evidence type="ECO:0000313" key="2">
    <source>
        <dbReference type="EMBL" id="KKM80950.1"/>
    </source>
</evidence>
<proteinExistence type="predicted"/>
<gene>
    <name evidence="2" type="ORF">LCGC14_1334680</name>
</gene>